<dbReference type="RefSeq" id="WP_083561132.1">
    <property type="nucleotide sequence ID" value="NZ_AQQV01000002.1"/>
</dbReference>
<evidence type="ECO:0000313" key="2">
    <source>
        <dbReference type="Proteomes" id="UP000192342"/>
    </source>
</evidence>
<dbReference type="EMBL" id="AQQV01000002">
    <property type="protein sequence ID" value="ORE86914.1"/>
    <property type="molecule type" value="Genomic_DNA"/>
</dbReference>
<dbReference type="Proteomes" id="UP000192342">
    <property type="component" value="Unassembled WGS sequence"/>
</dbReference>
<organism evidence="1 2">
    <name type="scientific">Oceanococcus atlanticus</name>
    <dbReference type="NCBI Taxonomy" id="1317117"/>
    <lineage>
        <taxon>Bacteria</taxon>
        <taxon>Pseudomonadati</taxon>
        <taxon>Pseudomonadota</taxon>
        <taxon>Gammaproteobacteria</taxon>
        <taxon>Chromatiales</taxon>
        <taxon>Oceanococcaceae</taxon>
        <taxon>Oceanococcus</taxon>
    </lineage>
</organism>
<accession>A0A1Y1SDZ3</accession>
<sequence length="68" mass="7713">MSGLSESEWRQLRRIQRGLPLSGEPGESATLLNLRERGLIESLPAQMLPLENTARRWRLTEAGRDALK</sequence>
<keyword evidence="2" id="KW-1185">Reference proteome</keyword>
<name>A0A1Y1SDZ3_9GAMM</name>
<evidence type="ECO:0000313" key="1">
    <source>
        <dbReference type="EMBL" id="ORE86914.1"/>
    </source>
</evidence>
<protein>
    <submittedName>
        <fullName evidence="1">Uncharacterized protein</fullName>
    </submittedName>
</protein>
<reference evidence="1 2" key="1">
    <citation type="submission" date="2013-04" db="EMBL/GenBank/DDBJ databases">
        <title>Oceanococcus atlanticus 22II-S10r2 Genome Sequencing.</title>
        <authorList>
            <person name="Lai Q."/>
            <person name="Li G."/>
            <person name="Shao Z."/>
        </authorList>
    </citation>
    <scope>NUCLEOTIDE SEQUENCE [LARGE SCALE GENOMIC DNA]</scope>
    <source>
        <strain evidence="1 2">22II-S10r2</strain>
    </source>
</reference>
<comment type="caution">
    <text evidence="1">The sequence shown here is derived from an EMBL/GenBank/DDBJ whole genome shotgun (WGS) entry which is preliminary data.</text>
</comment>
<gene>
    <name evidence="1" type="ORF">ATO7_07742</name>
</gene>
<proteinExistence type="predicted"/>
<dbReference type="STRING" id="1317117.ATO7_07742"/>
<dbReference type="AlphaFoldDB" id="A0A1Y1SDZ3"/>